<keyword evidence="2" id="KW-1185">Reference proteome</keyword>
<dbReference type="PANTHER" id="PTHR36722">
    <property type="entry name" value="TYPE 2 DNA TOPOISOMERASE 6 SUBUNIT B-LIKE"/>
    <property type="match status" value="1"/>
</dbReference>
<accession>A0AAN8VNS6</accession>
<dbReference type="InterPro" id="IPR034566">
    <property type="entry name" value="MTOPVIB_plant"/>
</dbReference>
<dbReference type="GO" id="GO:0042138">
    <property type="term" value="P:meiotic DNA double-strand break formation"/>
    <property type="evidence" value="ECO:0007669"/>
    <property type="project" value="InterPro"/>
</dbReference>
<dbReference type="GO" id="GO:0030674">
    <property type="term" value="F:protein-macromolecule adaptor activity"/>
    <property type="evidence" value="ECO:0007669"/>
    <property type="project" value="TreeGrafter"/>
</dbReference>
<dbReference type="Proteomes" id="UP001370490">
    <property type="component" value="Unassembled WGS sequence"/>
</dbReference>
<dbReference type="GO" id="GO:0000793">
    <property type="term" value="C:condensed chromosome"/>
    <property type="evidence" value="ECO:0007669"/>
    <property type="project" value="TreeGrafter"/>
</dbReference>
<protein>
    <submittedName>
        <fullName evidence="1">Uncharacterized protein</fullName>
    </submittedName>
</protein>
<name>A0AAN8VNS6_9MAGN</name>
<dbReference type="PANTHER" id="PTHR36722:SF1">
    <property type="entry name" value="TYPE 2 DNA TOPOISOMERASE 6 SUBUNIT B-LIKE"/>
    <property type="match status" value="1"/>
</dbReference>
<dbReference type="GO" id="GO:0007131">
    <property type="term" value="P:reciprocal meiotic recombination"/>
    <property type="evidence" value="ECO:0007669"/>
    <property type="project" value="TreeGrafter"/>
</dbReference>
<dbReference type="AlphaFoldDB" id="A0AAN8VNS6"/>
<evidence type="ECO:0000313" key="2">
    <source>
        <dbReference type="Proteomes" id="UP001370490"/>
    </source>
</evidence>
<organism evidence="1 2">
    <name type="scientific">Dillenia turbinata</name>
    <dbReference type="NCBI Taxonomy" id="194707"/>
    <lineage>
        <taxon>Eukaryota</taxon>
        <taxon>Viridiplantae</taxon>
        <taxon>Streptophyta</taxon>
        <taxon>Embryophyta</taxon>
        <taxon>Tracheophyta</taxon>
        <taxon>Spermatophyta</taxon>
        <taxon>Magnoliopsida</taxon>
        <taxon>eudicotyledons</taxon>
        <taxon>Gunneridae</taxon>
        <taxon>Pentapetalae</taxon>
        <taxon>Dilleniales</taxon>
        <taxon>Dilleniaceae</taxon>
        <taxon>Dillenia</taxon>
    </lineage>
</organism>
<sequence>MTADMLTNEVKNDAYTEDSFALRIYSTFAVSQDIVVEMVVEGGECLGSQLENFTPANEGITSSFPPSTIERLKMGLEEYVLKHGNRLNTSFRATTTQWELSCYDKGHGFLEHMKVRSAVACNEGCSYLGKVVEAAIAVTEKSEMSNPCSSSSSYKQTEKMFNHILAIRVLRFYISESSHLDQSPSQLVMIALSRKTNQLERKLTKRAVKLALDDLKKAHMGVLTSSRAQKICSYALDLAKAICGVIMTSNDLDFQRQCISLLGLRPQEIGEQTVEECIKEKIVSVIEMNDRKPGRSREAAPLFDEPF</sequence>
<dbReference type="EMBL" id="JBAMMX010000011">
    <property type="protein sequence ID" value="KAK6931048.1"/>
    <property type="molecule type" value="Genomic_DNA"/>
</dbReference>
<comment type="caution">
    <text evidence="1">The sequence shown here is derived from an EMBL/GenBank/DDBJ whole genome shotgun (WGS) entry which is preliminary data.</text>
</comment>
<evidence type="ECO:0000313" key="1">
    <source>
        <dbReference type="EMBL" id="KAK6931048.1"/>
    </source>
</evidence>
<reference evidence="1 2" key="1">
    <citation type="submission" date="2023-12" db="EMBL/GenBank/DDBJ databases">
        <title>A high-quality genome assembly for Dillenia turbinata (Dilleniales).</title>
        <authorList>
            <person name="Chanderbali A."/>
        </authorList>
    </citation>
    <scope>NUCLEOTIDE SEQUENCE [LARGE SCALE GENOMIC DNA]</scope>
    <source>
        <strain evidence="1">LSX21</strain>
        <tissue evidence="1">Leaf</tissue>
    </source>
</reference>
<gene>
    <name evidence="1" type="ORF">RJ641_002841</name>
</gene>
<proteinExistence type="predicted"/>